<comment type="pathway">
    <text evidence="1">Amino-acid biosynthesis; L-serine biosynthesis; L-serine from 3-phospho-D-glycerate: step 3/3.</text>
</comment>
<keyword evidence="7" id="KW-0718">Serine biosynthesis</keyword>
<comment type="caution">
    <text evidence="13">The sequence shown here is derived from an EMBL/GenBank/DDBJ whole genome shotgun (WGS) entry which is preliminary data.</text>
</comment>
<keyword evidence="6" id="KW-0460">Magnesium</keyword>
<dbReference type="InterPro" id="IPR036412">
    <property type="entry name" value="HAD-like_sf"/>
</dbReference>
<keyword evidence="13" id="KW-0808">Transferase</keyword>
<comment type="catalytic activity">
    <reaction evidence="9">
        <text>O-phospho-D-serine + H2O = D-serine + phosphate</text>
        <dbReference type="Rhea" id="RHEA:24873"/>
        <dbReference type="ChEBI" id="CHEBI:15377"/>
        <dbReference type="ChEBI" id="CHEBI:35247"/>
        <dbReference type="ChEBI" id="CHEBI:43474"/>
        <dbReference type="ChEBI" id="CHEBI:58680"/>
        <dbReference type="EC" id="3.1.3.3"/>
    </reaction>
</comment>
<dbReference type="GO" id="GO:0036424">
    <property type="term" value="F:L-phosphoserine phosphatase activity"/>
    <property type="evidence" value="ECO:0007669"/>
    <property type="project" value="TreeGrafter"/>
</dbReference>
<keyword evidence="4" id="KW-0479">Metal-binding</keyword>
<evidence type="ECO:0000256" key="9">
    <source>
        <dbReference type="ARBA" id="ARBA00048523"/>
    </source>
</evidence>
<keyword evidence="14" id="KW-1185">Reference proteome</keyword>
<evidence type="ECO:0000256" key="11">
    <source>
        <dbReference type="PIRSR" id="PIRSR611863-2"/>
    </source>
</evidence>
<feature type="binding site" evidence="11">
    <location>
        <position position="15"/>
    </location>
    <ligand>
        <name>substrate</name>
    </ligand>
</feature>
<dbReference type="Gene3D" id="3.90.1470.10">
    <property type="entry name" value="thrh gene product, domain 2"/>
    <property type="match status" value="1"/>
</dbReference>
<proteinExistence type="predicted"/>
<sequence>MELACLDLEGVLVPEIWIAFAEETGIDALKATTRDIPDYDVLMKQRLRILDEHGLTLPQIQETISRLSPLEGAVEFVDWLRERFQVVILSDTFYEFSQPLMRQLGFPTLLCHKLEADDQGRITGYTLRQRDPKRQSVRAFQLLNYRVIATGDSYNDTTMLTQAESGILFHAPENVIREFPQFPAVHTYEDLKKEFIKASVRDLTL</sequence>
<accession>A0A364NIY3</accession>
<evidence type="ECO:0000256" key="2">
    <source>
        <dbReference type="ARBA" id="ARBA00012640"/>
    </source>
</evidence>
<dbReference type="PANTHER" id="PTHR43344">
    <property type="entry name" value="PHOSPHOSERINE PHOSPHATASE"/>
    <property type="match status" value="1"/>
</dbReference>
<dbReference type="InterPro" id="IPR023214">
    <property type="entry name" value="HAD_sf"/>
</dbReference>
<evidence type="ECO:0000256" key="8">
    <source>
        <dbReference type="ARBA" id="ARBA00048138"/>
    </source>
</evidence>
<dbReference type="EMBL" id="QKRX01000013">
    <property type="protein sequence ID" value="RAU17004.1"/>
    <property type="molecule type" value="Genomic_DNA"/>
</dbReference>
<dbReference type="AlphaFoldDB" id="A0A364NIY3"/>
<gene>
    <name evidence="13" type="primary">thrH</name>
    <name evidence="13" type="ORF">DN062_14940</name>
</gene>
<evidence type="ECO:0000256" key="1">
    <source>
        <dbReference type="ARBA" id="ARBA00005135"/>
    </source>
</evidence>
<dbReference type="OrthoDB" id="9801134at2"/>
<dbReference type="SUPFAM" id="SSF56784">
    <property type="entry name" value="HAD-like"/>
    <property type="match status" value="1"/>
</dbReference>
<evidence type="ECO:0000256" key="5">
    <source>
        <dbReference type="ARBA" id="ARBA00022801"/>
    </source>
</evidence>
<dbReference type="EC" id="3.1.3.3" evidence="2"/>
<dbReference type="GO" id="GO:0005737">
    <property type="term" value="C:cytoplasm"/>
    <property type="evidence" value="ECO:0007669"/>
    <property type="project" value="TreeGrafter"/>
</dbReference>
<dbReference type="InterPro" id="IPR011863">
    <property type="entry name" value="HSK-PSP"/>
</dbReference>
<reference evidence="13 14" key="1">
    <citation type="submission" date="2018-06" db="EMBL/GenBank/DDBJ databases">
        <title>Nitrincola tibetense sp. nov., isolated from Lake XuguoCo on Tibetan Plateau.</title>
        <authorList>
            <person name="Xing P."/>
        </authorList>
    </citation>
    <scope>NUCLEOTIDE SEQUENCE [LARGE SCALE GENOMIC DNA]</scope>
    <source>
        <strain evidence="14">xg18</strain>
    </source>
</reference>
<evidence type="ECO:0000256" key="12">
    <source>
        <dbReference type="PIRSR" id="PIRSR611863-3"/>
    </source>
</evidence>
<evidence type="ECO:0000313" key="13">
    <source>
        <dbReference type="EMBL" id="RAU17004.1"/>
    </source>
</evidence>
<dbReference type="NCBIfam" id="TIGR01488">
    <property type="entry name" value="HAD-SF-IB"/>
    <property type="match status" value="1"/>
</dbReference>
<feature type="binding site" evidence="11">
    <location>
        <position position="155"/>
    </location>
    <ligand>
        <name>substrate</name>
    </ligand>
</feature>
<feature type="active site" description="Proton donor" evidence="10">
    <location>
        <position position="9"/>
    </location>
</feature>
<feature type="binding site" evidence="11">
    <location>
        <position position="46"/>
    </location>
    <ligand>
        <name>substrate</name>
    </ligand>
</feature>
<comment type="catalytic activity">
    <reaction evidence="8">
        <text>O-phospho-L-serine + H2O = L-serine + phosphate</text>
        <dbReference type="Rhea" id="RHEA:21208"/>
        <dbReference type="ChEBI" id="CHEBI:15377"/>
        <dbReference type="ChEBI" id="CHEBI:33384"/>
        <dbReference type="ChEBI" id="CHEBI:43474"/>
        <dbReference type="ChEBI" id="CHEBI:57524"/>
        <dbReference type="EC" id="3.1.3.3"/>
    </reaction>
</comment>
<dbReference type="NCBIfam" id="TIGR02137">
    <property type="entry name" value="HSK-PSP"/>
    <property type="match status" value="1"/>
</dbReference>
<dbReference type="GO" id="GO:0000287">
    <property type="term" value="F:magnesium ion binding"/>
    <property type="evidence" value="ECO:0007669"/>
    <property type="project" value="TreeGrafter"/>
</dbReference>
<dbReference type="Gene3D" id="3.40.50.1000">
    <property type="entry name" value="HAD superfamily/HAD-like"/>
    <property type="match status" value="1"/>
</dbReference>
<feature type="binding site" evidence="11">
    <location>
        <begin position="90"/>
        <end position="91"/>
    </location>
    <ligand>
        <name>substrate</name>
    </ligand>
</feature>
<evidence type="ECO:0000256" key="6">
    <source>
        <dbReference type="ARBA" id="ARBA00022842"/>
    </source>
</evidence>
<dbReference type="InterPro" id="IPR050582">
    <property type="entry name" value="HAD-like_SerB"/>
</dbReference>
<keyword evidence="5" id="KW-0378">Hydrolase</keyword>
<feature type="binding site" evidence="12">
    <location>
        <position position="9"/>
    </location>
    <ligand>
        <name>Mg(2+)</name>
        <dbReference type="ChEBI" id="CHEBI:18420"/>
    </ligand>
</feature>
<feature type="binding site" evidence="12">
    <location>
        <position position="152"/>
    </location>
    <ligand>
        <name>Mg(2+)</name>
        <dbReference type="ChEBI" id="CHEBI:18420"/>
    </ligand>
</feature>
<evidence type="ECO:0000256" key="7">
    <source>
        <dbReference type="ARBA" id="ARBA00023299"/>
    </source>
</evidence>
<keyword evidence="3" id="KW-0028">Amino-acid biosynthesis</keyword>
<feature type="binding site" evidence="11">
    <location>
        <position position="133"/>
    </location>
    <ligand>
        <name>substrate</name>
    </ligand>
</feature>
<dbReference type="Proteomes" id="UP000250744">
    <property type="component" value="Unassembled WGS sequence"/>
</dbReference>
<dbReference type="GO" id="GO:0006564">
    <property type="term" value="P:L-serine biosynthetic process"/>
    <property type="evidence" value="ECO:0007669"/>
    <property type="project" value="UniProtKB-KW"/>
</dbReference>
<name>A0A364NIY3_9GAMM</name>
<evidence type="ECO:0000256" key="4">
    <source>
        <dbReference type="ARBA" id="ARBA00022723"/>
    </source>
</evidence>
<protein>
    <recommendedName>
        <fullName evidence="2">phosphoserine phosphatase</fullName>
        <ecNumber evidence="2">3.1.3.3</ecNumber>
    </recommendedName>
</protein>
<dbReference type="NCBIfam" id="NF010109">
    <property type="entry name" value="PRK13582.1"/>
    <property type="match status" value="1"/>
</dbReference>
<comment type="cofactor">
    <cofactor evidence="12">
        <name>Mg(2+)</name>
        <dbReference type="ChEBI" id="CHEBI:18420"/>
    </cofactor>
    <text evidence="12">Binds 1 Mg(2+) ion per subunit.</text>
</comment>
<organism evidence="13 14">
    <name type="scientific">Nitrincola tibetensis</name>
    <dbReference type="NCBI Taxonomy" id="2219697"/>
    <lineage>
        <taxon>Bacteria</taxon>
        <taxon>Pseudomonadati</taxon>
        <taxon>Pseudomonadota</taxon>
        <taxon>Gammaproteobacteria</taxon>
        <taxon>Oceanospirillales</taxon>
        <taxon>Oceanospirillaceae</taxon>
        <taxon>Nitrincola</taxon>
    </lineage>
</organism>
<evidence type="ECO:0000313" key="14">
    <source>
        <dbReference type="Proteomes" id="UP000250744"/>
    </source>
</evidence>
<evidence type="ECO:0000256" key="3">
    <source>
        <dbReference type="ARBA" id="ARBA00022605"/>
    </source>
</evidence>
<feature type="active site" description="Nucleophile" evidence="10">
    <location>
        <position position="7"/>
    </location>
</feature>
<dbReference type="GO" id="GO:0016740">
    <property type="term" value="F:transferase activity"/>
    <property type="evidence" value="ECO:0007669"/>
    <property type="project" value="UniProtKB-KW"/>
</dbReference>
<feature type="binding site" evidence="12">
    <location>
        <position position="7"/>
    </location>
    <ligand>
        <name>Mg(2+)</name>
        <dbReference type="ChEBI" id="CHEBI:18420"/>
    </ligand>
</feature>
<dbReference type="RefSeq" id="WP_112160108.1">
    <property type="nucleotide sequence ID" value="NZ_QKRX01000013.1"/>
</dbReference>
<evidence type="ECO:0000256" key="10">
    <source>
        <dbReference type="PIRSR" id="PIRSR611863-1"/>
    </source>
</evidence>
<dbReference type="PANTHER" id="PTHR43344:SF2">
    <property type="entry name" value="PHOSPHOSERINE PHOSPHATASE"/>
    <property type="match status" value="1"/>
</dbReference>
<dbReference type="Pfam" id="PF00702">
    <property type="entry name" value="Hydrolase"/>
    <property type="match status" value="1"/>
</dbReference>